<feature type="domain" description="Protein kinase" evidence="10">
    <location>
        <begin position="85"/>
        <end position="383"/>
    </location>
</feature>
<dbReference type="InterPro" id="IPR008271">
    <property type="entry name" value="Ser/Thr_kinase_AS"/>
</dbReference>
<sequence>MSADSYGESKGTPPPTTTPSSASHERKDSSDTPDRARRDSGRSSPDAPAIAQISERIVTIPGTDFERHINVYNVLGVEFLIPRRYVLLDLIGRGAYGTVVAARDNMTNENVAIKKISGVFDHVVFSKRCVREIRIMRVLEHENLLGVMNILEGEPDGSMDFNDIYIISNLMETDLSSVIKSPQALTGQHLQFFTFQILKGLSYLHASNIVHRDLKPRNLLCNSNCDLTICDFGLARISFPHLMHRVSSMTDYVATRWYRAPEIIVGWAGYTKAVDVWGVGCILAELVLRRPIFAGANNEEQLRLITSILGCPSEETIAMVERPHYRELLTEISEEGNSRRSRLESFFRQHGASEDCIEVLKHALAFDPNERWTCNQILALPYFQDMAEDDEEETGVDLPYDDFAFEDAPCTNDVMRREIVQEIILIQERDRAMLAERGLVDEDARLIMRDEIPEQLQLPTLDNLRSATQSDGGNSEASPTSGGGLRGRLHSDISLDDEFLYANSDPRHANRRSFSLQEFKEELTKTASEMDEMRTAVEESIADFKRDDNRGVAESKEVERDSNRRKIDQLAIIIVNKQEELRKAEERGEDCTNLQAEIDSLLRDHIALEQTQERLGNYNGE</sequence>
<evidence type="ECO:0000256" key="1">
    <source>
        <dbReference type="ARBA" id="ARBA00022527"/>
    </source>
</evidence>
<dbReference type="AlphaFoldDB" id="A0A9W7A5X9"/>
<feature type="region of interest" description="Disordered" evidence="9">
    <location>
        <begin position="1"/>
        <end position="48"/>
    </location>
</feature>
<evidence type="ECO:0000313" key="12">
    <source>
        <dbReference type="Proteomes" id="UP001165085"/>
    </source>
</evidence>
<dbReference type="InterPro" id="IPR000719">
    <property type="entry name" value="Prot_kinase_dom"/>
</dbReference>
<comment type="caution">
    <text evidence="11">The sequence shown here is derived from an EMBL/GenBank/DDBJ whole genome shotgun (WGS) entry which is preliminary data.</text>
</comment>
<accession>A0A9W7A5X9</accession>
<dbReference type="Gene3D" id="3.30.200.20">
    <property type="entry name" value="Phosphorylase Kinase, domain 1"/>
    <property type="match status" value="1"/>
</dbReference>
<organism evidence="11 12">
    <name type="scientific">Triparma strigata</name>
    <dbReference type="NCBI Taxonomy" id="1606541"/>
    <lineage>
        <taxon>Eukaryota</taxon>
        <taxon>Sar</taxon>
        <taxon>Stramenopiles</taxon>
        <taxon>Ochrophyta</taxon>
        <taxon>Bolidophyceae</taxon>
        <taxon>Parmales</taxon>
        <taxon>Triparmaceae</taxon>
        <taxon>Triparma</taxon>
    </lineage>
</organism>
<dbReference type="SUPFAM" id="SSF56112">
    <property type="entry name" value="Protein kinase-like (PK-like)"/>
    <property type="match status" value="1"/>
</dbReference>
<dbReference type="InterPro" id="IPR017441">
    <property type="entry name" value="Protein_kinase_ATP_BS"/>
</dbReference>
<reference evidence="12" key="1">
    <citation type="journal article" date="2023" name="Commun. Biol.">
        <title>Genome analysis of Parmales, the sister group of diatoms, reveals the evolutionary specialization of diatoms from phago-mixotrophs to photoautotrophs.</title>
        <authorList>
            <person name="Ban H."/>
            <person name="Sato S."/>
            <person name="Yoshikawa S."/>
            <person name="Yamada K."/>
            <person name="Nakamura Y."/>
            <person name="Ichinomiya M."/>
            <person name="Sato N."/>
            <person name="Blanc-Mathieu R."/>
            <person name="Endo H."/>
            <person name="Kuwata A."/>
            <person name="Ogata H."/>
        </authorList>
    </citation>
    <scope>NUCLEOTIDE SEQUENCE [LARGE SCALE GENOMIC DNA]</scope>
    <source>
        <strain evidence="12">NIES 3701</strain>
    </source>
</reference>
<dbReference type="PANTHER" id="PTHR24055">
    <property type="entry name" value="MITOGEN-ACTIVATED PROTEIN KINASE"/>
    <property type="match status" value="1"/>
</dbReference>
<feature type="region of interest" description="Disordered" evidence="9">
    <location>
        <begin position="458"/>
        <end position="488"/>
    </location>
</feature>
<keyword evidence="4 7" id="KW-0418">Kinase</keyword>
<evidence type="ECO:0000256" key="2">
    <source>
        <dbReference type="ARBA" id="ARBA00022679"/>
    </source>
</evidence>
<dbReference type="PROSITE" id="PS50011">
    <property type="entry name" value="PROTEIN_KINASE_DOM"/>
    <property type="match status" value="1"/>
</dbReference>
<dbReference type="EC" id="2.7.11.24" evidence="7"/>
<dbReference type="FunFam" id="1.10.510.10:FF:000624">
    <property type="entry name" value="Mitogen-activated protein kinase"/>
    <property type="match status" value="1"/>
</dbReference>
<dbReference type="CDD" id="cd07834">
    <property type="entry name" value="STKc_MAPK"/>
    <property type="match status" value="1"/>
</dbReference>
<dbReference type="PROSITE" id="PS00108">
    <property type="entry name" value="PROTEIN_KINASE_ST"/>
    <property type="match status" value="1"/>
</dbReference>
<dbReference type="FunFam" id="3.30.200.20:FF:000046">
    <property type="entry name" value="Mitogen-activated protein kinase"/>
    <property type="match status" value="1"/>
</dbReference>
<evidence type="ECO:0000313" key="11">
    <source>
        <dbReference type="EMBL" id="GMH63248.1"/>
    </source>
</evidence>
<dbReference type="InterPro" id="IPR011009">
    <property type="entry name" value="Kinase-like_dom_sf"/>
</dbReference>
<feature type="binding site" evidence="6">
    <location>
        <position position="115"/>
    </location>
    <ligand>
        <name>ATP</name>
        <dbReference type="ChEBI" id="CHEBI:30616"/>
    </ligand>
</feature>
<comment type="similarity">
    <text evidence="7">Belongs to the protein kinase superfamily. Ser/Thr protein kinase family. MAP kinase subfamily.</text>
</comment>
<evidence type="ECO:0000256" key="3">
    <source>
        <dbReference type="ARBA" id="ARBA00022741"/>
    </source>
</evidence>
<proteinExistence type="inferred from homology"/>
<evidence type="ECO:0000256" key="7">
    <source>
        <dbReference type="RuleBase" id="RU361165"/>
    </source>
</evidence>
<dbReference type="PROSITE" id="PS00107">
    <property type="entry name" value="PROTEIN_KINASE_ATP"/>
    <property type="match status" value="1"/>
</dbReference>
<evidence type="ECO:0000256" key="8">
    <source>
        <dbReference type="SAM" id="Coils"/>
    </source>
</evidence>
<dbReference type="SMART" id="SM00220">
    <property type="entry name" value="S_TKc"/>
    <property type="match status" value="1"/>
</dbReference>
<dbReference type="Proteomes" id="UP001165085">
    <property type="component" value="Unassembled WGS sequence"/>
</dbReference>
<evidence type="ECO:0000256" key="6">
    <source>
        <dbReference type="PROSITE-ProRule" id="PRU10141"/>
    </source>
</evidence>
<comment type="cofactor">
    <cofactor evidence="7">
        <name>Mg(2+)</name>
        <dbReference type="ChEBI" id="CHEBI:18420"/>
    </cofactor>
</comment>
<keyword evidence="1 7" id="KW-0723">Serine/threonine-protein kinase</keyword>
<evidence type="ECO:0000256" key="5">
    <source>
        <dbReference type="ARBA" id="ARBA00022840"/>
    </source>
</evidence>
<keyword evidence="2 7" id="KW-0808">Transferase</keyword>
<keyword evidence="12" id="KW-1185">Reference proteome</keyword>
<name>A0A9W7A5X9_9STRA</name>
<dbReference type="InterPro" id="IPR003527">
    <property type="entry name" value="MAP_kinase_CS"/>
</dbReference>
<dbReference type="Gene3D" id="1.10.510.10">
    <property type="entry name" value="Transferase(Phosphotransferase) domain 1"/>
    <property type="match status" value="1"/>
</dbReference>
<dbReference type="GO" id="GO:0005524">
    <property type="term" value="F:ATP binding"/>
    <property type="evidence" value="ECO:0007669"/>
    <property type="project" value="UniProtKB-UniRule"/>
</dbReference>
<comment type="catalytic activity">
    <reaction evidence="7">
        <text>L-threonyl-[protein] + ATP = O-phospho-L-threonyl-[protein] + ADP + H(+)</text>
        <dbReference type="Rhea" id="RHEA:46608"/>
        <dbReference type="Rhea" id="RHEA-COMP:11060"/>
        <dbReference type="Rhea" id="RHEA-COMP:11605"/>
        <dbReference type="ChEBI" id="CHEBI:15378"/>
        <dbReference type="ChEBI" id="CHEBI:30013"/>
        <dbReference type="ChEBI" id="CHEBI:30616"/>
        <dbReference type="ChEBI" id="CHEBI:61977"/>
        <dbReference type="ChEBI" id="CHEBI:456216"/>
        <dbReference type="EC" id="2.7.11.24"/>
    </reaction>
</comment>
<feature type="compositionally biased region" description="Basic and acidic residues" evidence="9">
    <location>
        <begin position="23"/>
        <end position="41"/>
    </location>
</feature>
<dbReference type="GO" id="GO:0004707">
    <property type="term" value="F:MAP kinase activity"/>
    <property type="evidence" value="ECO:0007669"/>
    <property type="project" value="UniProtKB-EC"/>
</dbReference>
<feature type="coiled-coil region" evidence="8">
    <location>
        <begin position="567"/>
        <end position="611"/>
    </location>
</feature>
<evidence type="ECO:0000256" key="9">
    <source>
        <dbReference type="SAM" id="MobiDB-lite"/>
    </source>
</evidence>
<dbReference type="Pfam" id="PF00069">
    <property type="entry name" value="Pkinase"/>
    <property type="match status" value="1"/>
</dbReference>
<protein>
    <recommendedName>
        <fullName evidence="7">Mitogen-activated protein kinase</fullName>
        <ecNumber evidence="7">2.7.11.24</ecNumber>
    </recommendedName>
</protein>
<dbReference type="OrthoDB" id="192887at2759"/>
<evidence type="ECO:0000259" key="10">
    <source>
        <dbReference type="PROSITE" id="PS50011"/>
    </source>
</evidence>
<gene>
    <name evidence="11" type="ORF">TrST_g6349</name>
</gene>
<evidence type="ECO:0000256" key="4">
    <source>
        <dbReference type="ARBA" id="ARBA00022777"/>
    </source>
</evidence>
<keyword evidence="8" id="KW-0175">Coiled coil</keyword>
<dbReference type="PROSITE" id="PS01351">
    <property type="entry name" value="MAPK"/>
    <property type="match status" value="1"/>
</dbReference>
<comment type="activity regulation">
    <text evidence="7">Activated by threonine and tyrosine phosphorylation.</text>
</comment>
<keyword evidence="7" id="KW-0460">Magnesium</keyword>
<keyword evidence="5 6" id="KW-0067">ATP-binding</keyword>
<dbReference type="EMBL" id="BRXY01000083">
    <property type="protein sequence ID" value="GMH63248.1"/>
    <property type="molecule type" value="Genomic_DNA"/>
</dbReference>
<feature type="compositionally biased region" description="Polar residues" evidence="9">
    <location>
        <begin position="458"/>
        <end position="480"/>
    </location>
</feature>
<dbReference type="InterPro" id="IPR050117">
    <property type="entry name" value="MAPK"/>
</dbReference>
<keyword evidence="3 6" id="KW-0547">Nucleotide-binding</keyword>